<accession>A0ACB9YXX7</accession>
<evidence type="ECO:0000313" key="2">
    <source>
        <dbReference type="Proteomes" id="UP001497700"/>
    </source>
</evidence>
<comment type="caution">
    <text evidence="1">The sequence shown here is derived from an EMBL/GenBank/DDBJ whole genome shotgun (WGS) entry which is preliminary data.</text>
</comment>
<proteinExistence type="predicted"/>
<sequence>MRYRRYRLTLITSASLVSIIFYFFLFTPPTTPMPLIQPSPPFCPQSDFQNDVLVVLRTGATEILEKLPVHFETVLGCVPDYVIYSDMEEDIEGHHTYDVLDQVNGTLKNTVPEFELYNRLHVGGREGLEYHTVFGSGPDGALENPGWKLDKWKFLPMVDRALQRKPGAKWFVFIEADTYMVWQNMLEYLSKFDDRLPYYIGKQMQIGGVIFAHGGSGFALSNTAMKKVTDYWKGHQEEFDHYTQDQWAGDMILGKALKDVGIELFWGFPHLQGDSISTLDWNVSNIDRQPWCFAPITFHHATKSEFNMMWQFEQEWYRQHPEGDALRFRDVFKGLLYHHLQTKRANWDSISTEIKYSDESLGKLSDEERSRLSPVQQQAPSSFEKCQAACESRPACIQFSYTPGKCFTSKELRLGYAAESQCIEYSSVAGKCVDSGVKEKANDATHQEGNVVQSGWIMKRVSSYMQELDQPCDSIAGNGWVT</sequence>
<dbReference type="Proteomes" id="UP001497700">
    <property type="component" value="Unassembled WGS sequence"/>
</dbReference>
<gene>
    <name evidence="1" type="ORF">F4820DRAFT_424884</name>
</gene>
<evidence type="ECO:0000313" key="1">
    <source>
        <dbReference type="EMBL" id="KAI4864063.1"/>
    </source>
</evidence>
<dbReference type="EMBL" id="MU393492">
    <property type="protein sequence ID" value="KAI4864063.1"/>
    <property type="molecule type" value="Genomic_DNA"/>
</dbReference>
<keyword evidence="2" id="KW-1185">Reference proteome</keyword>
<organism evidence="1 2">
    <name type="scientific">Hypoxylon rubiginosum</name>
    <dbReference type="NCBI Taxonomy" id="110542"/>
    <lineage>
        <taxon>Eukaryota</taxon>
        <taxon>Fungi</taxon>
        <taxon>Dikarya</taxon>
        <taxon>Ascomycota</taxon>
        <taxon>Pezizomycotina</taxon>
        <taxon>Sordariomycetes</taxon>
        <taxon>Xylariomycetidae</taxon>
        <taxon>Xylariales</taxon>
        <taxon>Hypoxylaceae</taxon>
        <taxon>Hypoxylon</taxon>
    </lineage>
</organism>
<protein>
    <submittedName>
        <fullName evidence="1">Uncharacterized protein</fullName>
    </submittedName>
</protein>
<name>A0ACB9YXX7_9PEZI</name>
<reference evidence="1 2" key="1">
    <citation type="journal article" date="2022" name="New Phytol.">
        <title>Ecological generalism drives hyperdiversity of secondary metabolite gene clusters in xylarialean endophytes.</title>
        <authorList>
            <person name="Franco M.E.E."/>
            <person name="Wisecaver J.H."/>
            <person name="Arnold A.E."/>
            <person name="Ju Y.M."/>
            <person name="Slot J.C."/>
            <person name="Ahrendt S."/>
            <person name="Moore L.P."/>
            <person name="Eastman K.E."/>
            <person name="Scott K."/>
            <person name="Konkel Z."/>
            <person name="Mondo S.J."/>
            <person name="Kuo A."/>
            <person name="Hayes R.D."/>
            <person name="Haridas S."/>
            <person name="Andreopoulos B."/>
            <person name="Riley R."/>
            <person name="LaButti K."/>
            <person name="Pangilinan J."/>
            <person name="Lipzen A."/>
            <person name="Amirebrahimi M."/>
            <person name="Yan J."/>
            <person name="Adam C."/>
            <person name="Keymanesh K."/>
            <person name="Ng V."/>
            <person name="Louie K."/>
            <person name="Northen T."/>
            <person name="Drula E."/>
            <person name="Henrissat B."/>
            <person name="Hsieh H.M."/>
            <person name="Youens-Clark K."/>
            <person name="Lutzoni F."/>
            <person name="Miadlikowska J."/>
            <person name="Eastwood D.C."/>
            <person name="Hamelin R.C."/>
            <person name="Grigoriev I.V."/>
            <person name="U'Ren J.M."/>
        </authorList>
    </citation>
    <scope>NUCLEOTIDE SEQUENCE [LARGE SCALE GENOMIC DNA]</scope>
    <source>
        <strain evidence="1 2">CBS 119005</strain>
    </source>
</reference>